<evidence type="ECO:0000259" key="2">
    <source>
        <dbReference type="Pfam" id="PF00535"/>
    </source>
</evidence>
<evidence type="ECO:0000313" key="3">
    <source>
        <dbReference type="EMBL" id="MBA2858830.1"/>
    </source>
</evidence>
<keyword evidence="3" id="KW-0808">Transferase</keyword>
<dbReference type="Gene3D" id="3.90.550.10">
    <property type="entry name" value="Spore Coat Polysaccharide Biosynthesis Protein SpsA, Chain A"/>
    <property type="match status" value="1"/>
</dbReference>
<name>A0A7J9P7P7_METMI</name>
<dbReference type="CDD" id="cd02526">
    <property type="entry name" value="GT2_RfbF_like"/>
    <property type="match status" value="1"/>
</dbReference>
<dbReference type="GO" id="GO:0016757">
    <property type="term" value="F:glycosyltransferase activity"/>
    <property type="evidence" value="ECO:0007669"/>
    <property type="project" value="UniProtKB-KW"/>
</dbReference>
<dbReference type="PANTHER" id="PTHR43685">
    <property type="entry name" value="GLYCOSYLTRANSFERASE"/>
    <property type="match status" value="1"/>
</dbReference>
<feature type="transmembrane region" description="Helical" evidence="1">
    <location>
        <begin position="239"/>
        <end position="261"/>
    </location>
</feature>
<dbReference type="EMBL" id="JACDUN010000001">
    <property type="protein sequence ID" value="MBA2858830.1"/>
    <property type="molecule type" value="Genomic_DNA"/>
</dbReference>
<evidence type="ECO:0000313" key="4">
    <source>
        <dbReference type="Proteomes" id="UP000558015"/>
    </source>
</evidence>
<dbReference type="AlphaFoldDB" id="A0A7J9P7P7"/>
<sequence length="290" mass="33814">MQKKKLRNFKVSGVVVLYNPESIVLDNINSYIDDIDVLYVVDNSDIKNYELISKIKEIKNCEYIDNNGNKGIANALNVGANLAIQNNSEWMLTMDQDSNFENNNFEKLINFIFEYDTAKIGIISPFHKTHSGKSKKYGYEDVLITMTSGNLLNLDIYSKVGPFLDDLFIDSVDHEYCLRLNKNGYRVVVVNESILNHNLGESYVLNLYFKNLYFYKHSPLRNYYIMRNRLYVASKYRKIFPNFFLGTLRAILTELLLIILFEDQKSLKLNNILKGYLDFKNKKFGKKDTM</sequence>
<proteinExistence type="predicted"/>
<accession>A0A7J9P7P7</accession>
<gene>
    <name evidence="3" type="ORF">HNP93_001531</name>
</gene>
<dbReference type="Pfam" id="PF00535">
    <property type="entry name" value="Glycos_transf_2"/>
    <property type="match status" value="1"/>
</dbReference>
<dbReference type="InterPro" id="IPR050834">
    <property type="entry name" value="Glycosyltransf_2"/>
</dbReference>
<organism evidence="3 4">
    <name type="scientific">Methanococcus maripaludis</name>
    <name type="common">Methanococcus deltae</name>
    <dbReference type="NCBI Taxonomy" id="39152"/>
    <lineage>
        <taxon>Archaea</taxon>
        <taxon>Methanobacteriati</taxon>
        <taxon>Methanobacteriota</taxon>
        <taxon>Methanomada group</taxon>
        <taxon>Methanococci</taxon>
        <taxon>Methanococcales</taxon>
        <taxon>Methanococcaceae</taxon>
        <taxon>Methanococcus</taxon>
    </lineage>
</organism>
<protein>
    <submittedName>
        <fullName evidence="3">Rhamnosyltransferase</fullName>
        <ecNumber evidence="3">2.4.1.-</ecNumber>
    </submittedName>
</protein>
<keyword evidence="1" id="KW-1133">Transmembrane helix</keyword>
<dbReference type="RefSeq" id="WP_181493658.1">
    <property type="nucleotide sequence ID" value="NZ_JACDUN010000001.1"/>
</dbReference>
<dbReference type="InterPro" id="IPR029044">
    <property type="entry name" value="Nucleotide-diphossugar_trans"/>
</dbReference>
<dbReference type="InterPro" id="IPR001173">
    <property type="entry name" value="Glyco_trans_2-like"/>
</dbReference>
<dbReference type="PANTHER" id="PTHR43685:SF2">
    <property type="entry name" value="GLYCOSYLTRANSFERASE 2-LIKE DOMAIN-CONTAINING PROTEIN"/>
    <property type="match status" value="1"/>
</dbReference>
<comment type="caution">
    <text evidence="3">The sequence shown here is derived from an EMBL/GenBank/DDBJ whole genome shotgun (WGS) entry which is preliminary data.</text>
</comment>
<dbReference type="Proteomes" id="UP000558015">
    <property type="component" value="Unassembled WGS sequence"/>
</dbReference>
<evidence type="ECO:0000256" key="1">
    <source>
        <dbReference type="SAM" id="Phobius"/>
    </source>
</evidence>
<reference evidence="3 4" key="1">
    <citation type="submission" date="2020-07" db="EMBL/GenBank/DDBJ databases">
        <title>Genomic Encyclopedia of Type Strains, Phase IV (KMG-V): Genome sequencing to study the core and pangenomes of soil and plant-associated prokaryotes.</title>
        <authorList>
            <person name="Whitman W."/>
        </authorList>
    </citation>
    <scope>NUCLEOTIDE SEQUENCE [LARGE SCALE GENOMIC DNA]</scope>
    <source>
        <strain evidence="3 4">C12</strain>
    </source>
</reference>
<feature type="domain" description="Glycosyltransferase 2-like" evidence="2">
    <location>
        <begin position="14"/>
        <end position="123"/>
    </location>
</feature>
<keyword evidence="1" id="KW-0472">Membrane</keyword>
<keyword evidence="3" id="KW-0328">Glycosyltransferase</keyword>
<dbReference type="SUPFAM" id="SSF53448">
    <property type="entry name" value="Nucleotide-diphospho-sugar transferases"/>
    <property type="match status" value="1"/>
</dbReference>
<dbReference type="EC" id="2.4.1.-" evidence="3"/>
<keyword evidence="1" id="KW-0812">Transmembrane</keyword>